<dbReference type="InterPro" id="IPR005467">
    <property type="entry name" value="His_kinase_dom"/>
</dbReference>
<dbReference type="GO" id="GO:0000155">
    <property type="term" value="F:phosphorelay sensor kinase activity"/>
    <property type="evidence" value="ECO:0007669"/>
    <property type="project" value="InterPro"/>
</dbReference>
<evidence type="ECO:0000256" key="5">
    <source>
        <dbReference type="ARBA" id="ARBA00022519"/>
    </source>
</evidence>
<dbReference type="PRINTS" id="PR00344">
    <property type="entry name" value="BCTRLSENSOR"/>
</dbReference>
<dbReference type="AlphaFoldDB" id="A0A9Q3M824"/>
<dbReference type="SMART" id="SM00388">
    <property type="entry name" value="HisKA"/>
    <property type="match status" value="1"/>
</dbReference>
<dbReference type="InterPro" id="IPR004358">
    <property type="entry name" value="Sig_transdc_His_kin-like_C"/>
</dbReference>
<evidence type="ECO:0000256" key="10">
    <source>
        <dbReference type="ARBA" id="ARBA00022777"/>
    </source>
</evidence>
<evidence type="ECO:0000256" key="15">
    <source>
        <dbReference type="SAM" id="MobiDB-lite"/>
    </source>
</evidence>
<evidence type="ECO:0000259" key="17">
    <source>
        <dbReference type="PROSITE" id="PS50109"/>
    </source>
</evidence>
<feature type="region of interest" description="Disordered" evidence="15">
    <location>
        <begin position="448"/>
        <end position="470"/>
    </location>
</feature>
<keyword evidence="5" id="KW-0997">Cell inner membrane</keyword>
<evidence type="ECO:0000256" key="16">
    <source>
        <dbReference type="SAM" id="Phobius"/>
    </source>
</evidence>
<name>A0A9Q3M824_9HYPH</name>
<feature type="transmembrane region" description="Helical" evidence="16">
    <location>
        <begin position="161"/>
        <end position="178"/>
    </location>
</feature>
<evidence type="ECO:0000256" key="12">
    <source>
        <dbReference type="ARBA" id="ARBA00022989"/>
    </source>
</evidence>
<dbReference type="GO" id="GO:0005524">
    <property type="term" value="F:ATP binding"/>
    <property type="evidence" value="ECO:0007669"/>
    <property type="project" value="UniProtKB-KW"/>
</dbReference>
<keyword evidence="10 19" id="KW-0418">Kinase</keyword>
<keyword evidence="12 16" id="KW-1133">Transmembrane helix</keyword>
<dbReference type="RefSeq" id="WP_207240515.1">
    <property type="nucleotide sequence ID" value="NZ_CP071454.1"/>
</dbReference>
<dbReference type="Gene3D" id="1.10.287.130">
    <property type="match status" value="1"/>
</dbReference>
<dbReference type="PROSITE" id="PS50109">
    <property type="entry name" value="HIS_KIN"/>
    <property type="match status" value="1"/>
</dbReference>
<keyword evidence="4" id="KW-1003">Cell membrane</keyword>
<dbReference type="InterPro" id="IPR003660">
    <property type="entry name" value="HAMP_dom"/>
</dbReference>
<keyword evidence="7" id="KW-0808">Transferase</keyword>
<dbReference type="CDD" id="cd00075">
    <property type="entry name" value="HATPase"/>
    <property type="match status" value="1"/>
</dbReference>
<organism evidence="19 20">
    <name type="scientific">Rhizobium lentis</name>
    <dbReference type="NCBI Taxonomy" id="1138194"/>
    <lineage>
        <taxon>Bacteria</taxon>
        <taxon>Pseudomonadati</taxon>
        <taxon>Pseudomonadota</taxon>
        <taxon>Alphaproteobacteria</taxon>
        <taxon>Hyphomicrobiales</taxon>
        <taxon>Rhizobiaceae</taxon>
        <taxon>Rhizobium/Agrobacterium group</taxon>
        <taxon>Rhizobium</taxon>
    </lineage>
</organism>
<feature type="domain" description="Histidine kinase" evidence="17">
    <location>
        <begin position="241"/>
        <end position="439"/>
    </location>
</feature>
<evidence type="ECO:0000256" key="2">
    <source>
        <dbReference type="ARBA" id="ARBA00004429"/>
    </source>
</evidence>
<dbReference type="InterPro" id="IPR036890">
    <property type="entry name" value="HATPase_C_sf"/>
</dbReference>
<accession>A0A9Q3M824</accession>
<dbReference type="Pfam" id="PF02518">
    <property type="entry name" value="HATPase_c"/>
    <property type="match status" value="1"/>
</dbReference>
<dbReference type="Proteomes" id="UP000749740">
    <property type="component" value="Unassembled WGS sequence"/>
</dbReference>
<dbReference type="GO" id="GO:0005886">
    <property type="term" value="C:plasma membrane"/>
    <property type="evidence" value="ECO:0007669"/>
    <property type="project" value="UniProtKB-SubCell"/>
</dbReference>
<keyword evidence="13" id="KW-0902">Two-component regulatory system</keyword>
<dbReference type="PROSITE" id="PS50885">
    <property type="entry name" value="HAMP"/>
    <property type="match status" value="1"/>
</dbReference>
<keyword evidence="6" id="KW-0597">Phosphoprotein</keyword>
<evidence type="ECO:0000256" key="14">
    <source>
        <dbReference type="ARBA" id="ARBA00023136"/>
    </source>
</evidence>
<evidence type="ECO:0000256" key="9">
    <source>
        <dbReference type="ARBA" id="ARBA00022741"/>
    </source>
</evidence>
<protein>
    <recommendedName>
        <fullName evidence="3">histidine kinase</fullName>
        <ecNumber evidence="3">2.7.13.3</ecNumber>
    </recommendedName>
</protein>
<dbReference type="PANTHER" id="PTHR44936:SF5">
    <property type="entry name" value="SENSOR HISTIDINE KINASE ENVZ"/>
    <property type="match status" value="1"/>
</dbReference>
<evidence type="ECO:0000256" key="7">
    <source>
        <dbReference type="ARBA" id="ARBA00022679"/>
    </source>
</evidence>
<feature type="domain" description="HAMP" evidence="18">
    <location>
        <begin position="180"/>
        <end position="233"/>
    </location>
</feature>
<evidence type="ECO:0000256" key="6">
    <source>
        <dbReference type="ARBA" id="ARBA00022553"/>
    </source>
</evidence>
<reference evidence="19" key="1">
    <citation type="submission" date="2020-04" db="EMBL/GenBank/DDBJ databases">
        <title>Global-level population genomics: horizontal gene transfer, symbiosis and evolution in Rhizobia.</title>
        <authorList>
            <person name="Gai Y."/>
        </authorList>
    </citation>
    <scope>NUCLEOTIDE SEQUENCE</scope>
    <source>
        <strain evidence="19">BLR57</strain>
    </source>
</reference>
<dbReference type="PANTHER" id="PTHR44936">
    <property type="entry name" value="SENSOR PROTEIN CREC"/>
    <property type="match status" value="1"/>
</dbReference>
<dbReference type="Gene3D" id="3.30.565.10">
    <property type="entry name" value="Histidine kinase-like ATPase, C-terminal domain"/>
    <property type="match status" value="1"/>
</dbReference>
<dbReference type="EMBL" id="JABDYC010000003">
    <property type="protein sequence ID" value="MBX5023550.1"/>
    <property type="molecule type" value="Genomic_DNA"/>
</dbReference>
<dbReference type="InterPro" id="IPR003661">
    <property type="entry name" value="HisK_dim/P_dom"/>
</dbReference>
<dbReference type="SUPFAM" id="SSF47384">
    <property type="entry name" value="Homodimeric domain of signal transducing histidine kinase"/>
    <property type="match status" value="1"/>
</dbReference>
<dbReference type="SMART" id="SM00387">
    <property type="entry name" value="HATPase_c"/>
    <property type="match status" value="1"/>
</dbReference>
<dbReference type="InterPro" id="IPR003594">
    <property type="entry name" value="HATPase_dom"/>
</dbReference>
<evidence type="ECO:0000313" key="19">
    <source>
        <dbReference type="EMBL" id="MBX5023550.1"/>
    </source>
</evidence>
<evidence type="ECO:0000256" key="13">
    <source>
        <dbReference type="ARBA" id="ARBA00023012"/>
    </source>
</evidence>
<dbReference type="InterPro" id="IPR036097">
    <property type="entry name" value="HisK_dim/P_sf"/>
</dbReference>
<sequence length="470" mass="51528">MLARFFAGSIHRQIALLAVAPVVLFAILGIISENLTIKEPESVSQARAIAMRVEFVADMIRSAETADQETAILEAARRTGLQVEEVPAAELLGPELELEEGDFRSEIQKNLSAGVDAKLRAASETGNLVLVVGVDQRRALAFLPPPAVPDSRITDREISDFLATMAMFVPVILLSLYGSRMIASPLQRFSQAARDLDPDKGPERPFDEIGPPEVRTLAKSLNDMRSRVRGMIEARTRMLRAISHDLRTPLTRLRLRAERSTEPSLRAALLADIDALALMVDETLVYLRKDASKEPQLRADLPSLMNTVCNDFADMGYSVSYRGPDRFAYPCRPHALKRAVANLIDNGTKFARHVKVELHVRPDRAISISVTDDGPGIPPEFLADVMEPFYKLDSARNDRGFGLGLSIVKDIVESHFGTLTLANAAPCGLIAEINLPSPNSIHVLANTTAHNAQSDSTEAERGIRNHPGRP</sequence>
<evidence type="ECO:0000256" key="11">
    <source>
        <dbReference type="ARBA" id="ARBA00022840"/>
    </source>
</evidence>
<dbReference type="InterPro" id="IPR050980">
    <property type="entry name" value="2C_sensor_his_kinase"/>
</dbReference>
<keyword evidence="9" id="KW-0547">Nucleotide-binding</keyword>
<comment type="subcellular location">
    <subcellularLocation>
        <location evidence="2">Cell inner membrane</location>
        <topology evidence="2">Multi-pass membrane protein</topology>
    </subcellularLocation>
</comment>
<keyword evidence="11" id="KW-0067">ATP-binding</keyword>
<evidence type="ECO:0000256" key="1">
    <source>
        <dbReference type="ARBA" id="ARBA00000085"/>
    </source>
</evidence>
<gene>
    <name evidence="19" type="ORF">HJB63_13380</name>
</gene>
<proteinExistence type="predicted"/>
<evidence type="ECO:0000256" key="8">
    <source>
        <dbReference type="ARBA" id="ARBA00022692"/>
    </source>
</evidence>
<evidence type="ECO:0000259" key="18">
    <source>
        <dbReference type="PROSITE" id="PS50885"/>
    </source>
</evidence>
<evidence type="ECO:0000256" key="4">
    <source>
        <dbReference type="ARBA" id="ARBA00022475"/>
    </source>
</evidence>
<keyword evidence="14 16" id="KW-0472">Membrane</keyword>
<evidence type="ECO:0000313" key="20">
    <source>
        <dbReference type="Proteomes" id="UP000749740"/>
    </source>
</evidence>
<comment type="catalytic activity">
    <reaction evidence="1">
        <text>ATP + protein L-histidine = ADP + protein N-phospho-L-histidine.</text>
        <dbReference type="EC" id="2.7.13.3"/>
    </reaction>
</comment>
<dbReference type="GeneID" id="66140320"/>
<comment type="caution">
    <text evidence="19">The sequence shown here is derived from an EMBL/GenBank/DDBJ whole genome shotgun (WGS) entry which is preliminary data.</text>
</comment>
<evidence type="ECO:0000256" key="3">
    <source>
        <dbReference type="ARBA" id="ARBA00012438"/>
    </source>
</evidence>
<keyword evidence="8 16" id="KW-0812">Transmembrane</keyword>
<dbReference type="SUPFAM" id="SSF55874">
    <property type="entry name" value="ATPase domain of HSP90 chaperone/DNA topoisomerase II/histidine kinase"/>
    <property type="match status" value="1"/>
</dbReference>
<dbReference type="SMART" id="SM00304">
    <property type="entry name" value="HAMP"/>
    <property type="match status" value="1"/>
</dbReference>
<feature type="transmembrane region" description="Helical" evidence="16">
    <location>
        <begin position="12"/>
        <end position="31"/>
    </location>
</feature>
<dbReference type="CDD" id="cd00082">
    <property type="entry name" value="HisKA"/>
    <property type="match status" value="1"/>
</dbReference>
<dbReference type="EC" id="2.7.13.3" evidence="3"/>